<accession>A0A2A5WXV6</accession>
<dbReference type="AlphaFoldDB" id="A0A2A5WXV6"/>
<feature type="domain" description="Shikimate dehydrogenase substrate binding N-terminal" evidence="10">
    <location>
        <begin position="6"/>
        <end position="86"/>
    </location>
</feature>
<feature type="binding site" evidence="8">
    <location>
        <position position="214"/>
    </location>
    <ligand>
        <name>shikimate</name>
        <dbReference type="ChEBI" id="CHEBI:36208"/>
    </ligand>
</feature>
<dbReference type="EMBL" id="NTKD01000006">
    <property type="protein sequence ID" value="PDH41128.1"/>
    <property type="molecule type" value="Genomic_DNA"/>
</dbReference>
<evidence type="ECO:0000256" key="6">
    <source>
        <dbReference type="ARBA" id="ARBA00023141"/>
    </source>
</evidence>
<comment type="pathway">
    <text evidence="1 8">Metabolic intermediate biosynthesis; chorismate biosynthesis; chorismate from D-erythrose 4-phosphate and phosphoenolpyruvate: step 4/7.</text>
</comment>
<dbReference type="CDD" id="cd01065">
    <property type="entry name" value="NAD_bind_Shikimate_DH"/>
    <property type="match status" value="1"/>
</dbReference>
<dbReference type="GO" id="GO:0008652">
    <property type="term" value="P:amino acid biosynthetic process"/>
    <property type="evidence" value="ECO:0007669"/>
    <property type="project" value="UniProtKB-KW"/>
</dbReference>
<dbReference type="Gene3D" id="3.40.50.720">
    <property type="entry name" value="NAD(P)-binding Rossmann-like Domain"/>
    <property type="match status" value="1"/>
</dbReference>
<dbReference type="HAMAP" id="MF_00222">
    <property type="entry name" value="Shikimate_DH_AroE"/>
    <property type="match status" value="1"/>
</dbReference>
<keyword evidence="4 8" id="KW-0521">NADP</keyword>
<dbReference type="PANTHER" id="PTHR21089:SF1">
    <property type="entry name" value="BIFUNCTIONAL 3-DEHYDROQUINATE DEHYDRATASE_SHIKIMATE DEHYDROGENASE, CHLOROPLASTIC"/>
    <property type="match status" value="1"/>
</dbReference>
<dbReference type="SUPFAM" id="SSF53223">
    <property type="entry name" value="Aminoacid dehydrogenase-like, N-terminal domain"/>
    <property type="match status" value="1"/>
</dbReference>
<dbReference type="EC" id="1.1.1.25" evidence="2 8"/>
<feature type="binding site" evidence="8">
    <location>
        <position position="84"/>
    </location>
    <ligand>
        <name>shikimate</name>
        <dbReference type="ChEBI" id="CHEBI:36208"/>
    </ligand>
</feature>
<dbReference type="Pfam" id="PF18317">
    <property type="entry name" value="SDH_C"/>
    <property type="match status" value="1"/>
</dbReference>
<evidence type="ECO:0000313" key="12">
    <source>
        <dbReference type="EMBL" id="PDH41128.1"/>
    </source>
</evidence>
<dbReference type="NCBIfam" id="TIGR00507">
    <property type="entry name" value="aroE"/>
    <property type="match status" value="1"/>
</dbReference>
<dbReference type="Pfam" id="PF08501">
    <property type="entry name" value="Shikimate_dh_N"/>
    <property type="match status" value="1"/>
</dbReference>
<evidence type="ECO:0000256" key="1">
    <source>
        <dbReference type="ARBA" id="ARBA00004871"/>
    </source>
</evidence>
<evidence type="ECO:0000256" key="4">
    <source>
        <dbReference type="ARBA" id="ARBA00022857"/>
    </source>
</evidence>
<protein>
    <recommendedName>
        <fullName evidence="2 8">Shikimate dehydrogenase (NADP(+))</fullName>
        <shortName evidence="8">SDH</shortName>
        <ecNumber evidence="2 8">1.1.1.25</ecNumber>
    </recommendedName>
</protein>
<dbReference type="InterPro" id="IPR046346">
    <property type="entry name" value="Aminoacid_DH-like_N_sf"/>
</dbReference>
<dbReference type="GO" id="GO:0019632">
    <property type="term" value="P:shikimate metabolic process"/>
    <property type="evidence" value="ECO:0007669"/>
    <property type="project" value="InterPro"/>
</dbReference>
<keyword evidence="6 8" id="KW-0057">Aromatic amino acid biosynthesis</keyword>
<keyword evidence="5 8" id="KW-0560">Oxidoreductase</keyword>
<evidence type="ECO:0000256" key="8">
    <source>
        <dbReference type="HAMAP-Rule" id="MF_00222"/>
    </source>
</evidence>
<dbReference type="UniPathway" id="UPA00053">
    <property type="reaction ID" value="UER00087"/>
</dbReference>
<dbReference type="InterPro" id="IPR041121">
    <property type="entry name" value="SDH_C"/>
</dbReference>
<feature type="active site" description="Proton acceptor" evidence="8">
    <location>
        <position position="63"/>
    </location>
</feature>
<dbReference type="GO" id="GO:0005829">
    <property type="term" value="C:cytosol"/>
    <property type="evidence" value="ECO:0007669"/>
    <property type="project" value="TreeGrafter"/>
</dbReference>
<evidence type="ECO:0000256" key="5">
    <source>
        <dbReference type="ARBA" id="ARBA00023002"/>
    </source>
</evidence>
<feature type="binding site" evidence="8">
    <location>
        <begin position="14"/>
        <end position="16"/>
    </location>
    <ligand>
        <name>shikimate</name>
        <dbReference type="ChEBI" id="CHEBI:36208"/>
    </ligand>
</feature>
<reference evidence="12 13" key="1">
    <citation type="submission" date="2017-08" db="EMBL/GenBank/DDBJ databases">
        <title>Fine stratification of microbial communities through a metagenomic profile of the photic zone.</title>
        <authorList>
            <person name="Haro-Moreno J.M."/>
            <person name="Lopez-Perez M."/>
            <person name="De La Torre J."/>
            <person name="Picazo A."/>
            <person name="Camacho A."/>
            <person name="Rodriguez-Valera F."/>
        </authorList>
    </citation>
    <scope>NUCLEOTIDE SEQUENCE [LARGE SCALE GENOMIC DNA]</scope>
    <source>
        <strain evidence="12">MED-G24</strain>
    </source>
</reference>
<feature type="binding site" evidence="8">
    <location>
        <position position="99"/>
    </location>
    <ligand>
        <name>shikimate</name>
        <dbReference type="ChEBI" id="CHEBI:36208"/>
    </ligand>
</feature>
<evidence type="ECO:0000259" key="10">
    <source>
        <dbReference type="Pfam" id="PF08501"/>
    </source>
</evidence>
<comment type="function">
    <text evidence="8">Involved in the biosynthesis of the chorismate, which leads to the biosynthesis of aromatic amino acids. Catalyzes the reversible NADPH linked reduction of 3-dehydroshikimate (DHSA) to yield shikimate (SA).</text>
</comment>
<feature type="binding site" evidence="8">
    <location>
        <position position="59"/>
    </location>
    <ligand>
        <name>shikimate</name>
        <dbReference type="ChEBI" id="CHEBI:36208"/>
    </ligand>
</feature>
<feature type="binding site" evidence="8">
    <location>
        <begin position="124"/>
        <end position="128"/>
    </location>
    <ligand>
        <name>NADP(+)</name>
        <dbReference type="ChEBI" id="CHEBI:58349"/>
    </ligand>
</feature>
<comment type="similarity">
    <text evidence="8">Belongs to the shikimate dehydrogenase family.</text>
</comment>
<gene>
    <name evidence="8" type="primary">aroE</name>
    <name evidence="12" type="ORF">CNE99_02300</name>
</gene>
<comment type="caution">
    <text evidence="12">The sequence shown here is derived from an EMBL/GenBank/DDBJ whole genome shotgun (WGS) entry which is preliminary data.</text>
</comment>
<keyword evidence="3 8" id="KW-0028">Amino-acid biosynthesis</keyword>
<dbReference type="Proteomes" id="UP000219327">
    <property type="component" value="Unassembled WGS sequence"/>
</dbReference>
<dbReference type="NCBIfam" id="NF001310">
    <property type="entry name" value="PRK00258.1-2"/>
    <property type="match status" value="1"/>
</dbReference>
<dbReference type="InterPro" id="IPR022893">
    <property type="entry name" value="Shikimate_DH_fam"/>
</dbReference>
<feature type="binding site" evidence="8">
    <location>
        <position position="75"/>
    </location>
    <ligand>
        <name>NADP(+)</name>
        <dbReference type="ChEBI" id="CHEBI:58349"/>
    </ligand>
</feature>
<dbReference type="Gene3D" id="3.40.50.10860">
    <property type="entry name" value="Leucine Dehydrogenase, chain A, domain 1"/>
    <property type="match status" value="1"/>
</dbReference>
<dbReference type="PANTHER" id="PTHR21089">
    <property type="entry name" value="SHIKIMATE DEHYDROGENASE"/>
    <property type="match status" value="1"/>
</dbReference>
<evidence type="ECO:0000256" key="3">
    <source>
        <dbReference type="ARBA" id="ARBA00022605"/>
    </source>
</evidence>
<feature type="binding site" evidence="8">
    <location>
        <position position="212"/>
    </location>
    <ligand>
        <name>NADP(+)</name>
        <dbReference type="ChEBI" id="CHEBI:58349"/>
    </ligand>
</feature>
<comment type="subunit">
    <text evidence="8">Homodimer.</text>
</comment>
<dbReference type="InterPro" id="IPR013708">
    <property type="entry name" value="Shikimate_DH-bd_N"/>
</dbReference>
<dbReference type="SUPFAM" id="SSF51735">
    <property type="entry name" value="NAD(P)-binding Rossmann-fold domains"/>
    <property type="match status" value="1"/>
</dbReference>
<dbReference type="InterPro" id="IPR011342">
    <property type="entry name" value="Shikimate_DH"/>
</dbReference>
<evidence type="ECO:0000259" key="11">
    <source>
        <dbReference type="Pfam" id="PF18317"/>
    </source>
</evidence>
<name>A0A2A5WXV6_9GAMM</name>
<sequence length="270" mass="28586">MIRLAVLGDPVEHSRSPEIHQSFADQCGVSIDYRKIRPERFEDTVSDLVLSGVRGFNCTVPFKELVVARCDTLSEVAQDTGAVNTVVIDDGKLHGDNTDGEGLLRDLVANLGWLLRDRRILLLGAGGAARGVLPSLLSAQPACVHITNRTLPRATDLVSSQVEQSSVVAALDSDALEDAYDLVINATSAGLSGAVPDLPGRVISSGTHAYDMVYGVGTTAFNAWASEAGARVCADGLGMLVEQAAVAFYLWTGQSPETAVVIGRIRDGLR</sequence>
<dbReference type="GO" id="GO:0050661">
    <property type="term" value="F:NADP binding"/>
    <property type="evidence" value="ECO:0007669"/>
    <property type="project" value="InterPro"/>
</dbReference>
<dbReference type="GO" id="GO:0004764">
    <property type="term" value="F:shikimate 3-dehydrogenase (NADP+) activity"/>
    <property type="evidence" value="ECO:0007669"/>
    <property type="project" value="UniProtKB-UniRule"/>
</dbReference>
<feature type="binding site" evidence="8">
    <location>
        <position position="243"/>
    </location>
    <ligand>
        <name>shikimate</name>
        <dbReference type="ChEBI" id="CHEBI:36208"/>
    </ligand>
</feature>
<dbReference type="InterPro" id="IPR036291">
    <property type="entry name" value="NAD(P)-bd_dom_sf"/>
</dbReference>
<evidence type="ECO:0000259" key="9">
    <source>
        <dbReference type="Pfam" id="PF01488"/>
    </source>
</evidence>
<dbReference type="InterPro" id="IPR006151">
    <property type="entry name" value="Shikm_DH/Glu-tRNA_Rdtase"/>
</dbReference>
<feature type="binding site" evidence="8">
    <location>
        <position position="236"/>
    </location>
    <ligand>
        <name>NADP(+)</name>
        <dbReference type="ChEBI" id="CHEBI:58349"/>
    </ligand>
</feature>
<feature type="domain" description="Quinate/shikimate 5-dehydrogenase/glutamyl-tRNA reductase" evidence="9">
    <location>
        <begin position="115"/>
        <end position="189"/>
    </location>
</feature>
<organism evidence="12 13">
    <name type="scientific">OM182 bacterium MED-G24</name>
    <dbReference type="NCBI Taxonomy" id="1986255"/>
    <lineage>
        <taxon>Bacteria</taxon>
        <taxon>Pseudomonadati</taxon>
        <taxon>Pseudomonadota</taxon>
        <taxon>Gammaproteobacteria</taxon>
        <taxon>OMG group</taxon>
        <taxon>OM182 clade</taxon>
    </lineage>
</organism>
<evidence type="ECO:0000256" key="7">
    <source>
        <dbReference type="ARBA" id="ARBA00049442"/>
    </source>
</evidence>
<comment type="catalytic activity">
    <reaction evidence="7 8">
        <text>shikimate + NADP(+) = 3-dehydroshikimate + NADPH + H(+)</text>
        <dbReference type="Rhea" id="RHEA:17737"/>
        <dbReference type="ChEBI" id="CHEBI:15378"/>
        <dbReference type="ChEBI" id="CHEBI:16630"/>
        <dbReference type="ChEBI" id="CHEBI:36208"/>
        <dbReference type="ChEBI" id="CHEBI:57783"/>
        <dbReference type="ChEBI" id="CHEBI:58349"/>
        <dbReference type="EC" id="1.1.1.25"/>
    </reaction>
</comment>
<dbReference type="Pfam" id="PF01488">
    <property type="entry name" value="Shikimate_DH"/>
    <property type="match status" value="1"/>
</dbReference>
<proteinExistence type="inferred from homology"/>
<dbReference type="GO" id="GO:0009423">
    <property type="term" value="P:chorismate biosynthetic process"/>
    <property type="evidence" value="ECO:0007669"/>
    <property type="project" value="UniProtKB-UniRule"/>
</dbReference>
<evidence type="ECO:0000313" key="13">
    <source>
        <dbReference type="Proteomes" id="UP000219327"/>
    </source>
</evidence>
<dbReference type="GO" id="GO:0009073">
    <property type="term" value="P:aromatic amino acid family biosynthetic process"/>
    <property type="evidence" value="ECO:0007669"/>
    <property type="project" value="UniProtKB-KW"/>
</dbReference>
<feature type="binding site" evidence="8">
    <location>
        <begin position="148"/>
        <end position="153"/>
    </location>
    <ligand>
        <name>NADP(+)</name>
        <dbReference type="ChEBI" id="CHEBI:58349"/>
    </ligand>
</feature>
<evidence type="ECO:0000256" key="2">
    <source>
        <dbReference type="ARBA" id="ARBA00012962"/>
    </source>
</evidence>
<feature type="domain" description="SDH C-terminal" evidence="11">
    <location>
        <begin position="236"/>
        <end position="262"/>
    </location>
</feature>